<reference evidence="2" key="1">
    <citation type="submission" date="2009-06" db="EMBL/GenBank/DDBJ databases">
        <title>Complete sequence of Dickeya dadantii Ech703.</title>
        <authorList>
            <consortium name="US DOE Joint Genome Institute"/>
            <person name="Lucas S."/>
            <person name="Copeland A."/>
            <person name="Lapidus A."/>
            <person name="Glavina del Rio T."/>
            <person name="Dalin E."/>
            <person name="Tice H."/>
            <person name="Bruce D."/>
            <person name="Goodwin L."/>
            <person name="Pitluck S."/>
            <person name="Chertkov O."/>
            <person name="Brettin T."/>
            <person name="Detter J.C."/>
            <person name="Han C."/>
            <person name="Larimer F."/>
            <person name="Land M."/>
            <person name="Hauser L."/>
            <person name="Kyrpides N."/>
            <person name="Mikhailova N."/>
            <person name="Balakrishnan V."/>
            <person name="Glasner J."/>
            <person name="Perna N.T."/>
        </authorList>
    </citation>
    <scope>NUCLEOTIDE SEQUENCE [LARGE SCALE GENOMIC DNA]</scope>
    <source>
        <strain evidence="2">Ech703</strain>
    </source>
</reference>
<dbReference type="Proteomes" id="UP000002734">
    <property type="component" value="Chromosome"/>
</dbReference>
<dbReference type="RefSeq" id="WP_015855591.1">
    <property type="nucleotide sequence ID" value="NC_012880.1"/>
</dbReference>
<accession>C6C690</accession>
<name>C6C690_MUSP7</name>
<evidence type="ECO:0000313" key="3">
    <source>
        <dbReference type="Proteomes" id="UP000002734"/>
    </source>
</evidence>
<keyword evidence="1" id="KW-0732">Signal</keyword>
<dbReference type="EMBL" id="CP001654">
    <property type="protein sequence ID" value="ACS87699.1"/>
    <property type="molecule type" value="Genomic_DNA"/>
</dbReference>
<organism evidence="2 3">
    <name type="scientific">Musicola paradisiaca (strain Ech703)</name>
    <name type="common">Dickeya paradisiaca</name>
    <name type="synonym">Dickeya dadantii</name>
    <dbReference type="NCBI Taxonomy" id="579405"/>
    <lineage>
        <taxon>Bacteria</taxon>
        <taxon>Pseudomonadati</taxon>
        <taxon>Pseudomonadota</taxon>
        <taxon>Gammaproteobacteria</taxon>
        <taxon>Enterobacterales</taxon>
        <taxon>Pectobacteriaceae</taxon>
        <taxon>Musicola</taxon>
    </lineage>
</organism>
<evidence type="ECO:0000256" key="1">
    <source>
        <dbReference type="SAM" id="SignalP"/>
    </source>
</evidence>
<dbReference type="Gene3D" id="1.25.40.10">
    <property type="entry name" value="Tetratricopeptide repeat domain"/>
    <property type="match status" value="1"/>
</dbReference>
<gene>
    <name evidence="2" type="ordered locus">Dd703_3946</name>
</gene>
<dbReference type="HOGENOM" id="CLU_094914_0_0_6"/>
<dbReference type="Pfam" id="PF14559">
    <property type="entry name" value="TPR_19"/>
    <property type="match status" value="1"/>
</dbReference>
<keyword evidence="3" id="KW-1185">Reference proteome</keyword>
<evidence type="ECO:0000313" key="2">
    <source>
        <dbReference type="EMBL" id="ACS87699.1"/>
    </source>
</evidence>
<feature type="signal peptide" evidence="1">
    <location>
        <begin position="1"/>
        <end position="21"/>
    </location>
</feature>
<dbReference type="KEGG" id="dda:Dd703_3946"/>
<feature type="chain" id="PRO_5002960178" evidence="1">
    <location>
        <begin position="22"/>
        <end position="211"/>
    </location>
</feature>
<dbReference type="eggNOG" id="COG3063">
    <property type="taxonomic scope" value="Bacteria"/>
</dbReference>
<dbReference type="SUPFAM" id="SSF48452">
    <property type="entry name" value="TPR-like"/>
    <property type="match status" value="1"/>
</dbReference>
<dbReference type="InterPro" id="IPR011990">
    <property type="entry name" value="TPR-like_helical_dom_sf"/>
</dbReference>
<protein>
    <submittedName>
        <fullName evidence="2">TPR repeat-containing protein</fullName>
    </submittedName>
</protein>
<dbReference type="STRING" id="579405.Dd703_3946"/>
<sequence>MKYAVNMLLFASLAIGVAANASTGFDSNLMDIQKQWSICEYQTLTAKKESCFTALSQKTHALAVANPTQAEYLIWEAIANSSLAGAKGGLGALDLVKQAKATLEKAIAINPKALEGSAYTTLGALYYQVPGWPIGFGDNKKAEQYLKTALTINPQGIDPNYFYGDYLLKEGRKDEAKRFLNIALAAAPRPGGEIADQGRRSAVEKALSQLK</sequence>
<dbReference type="AlphaFoldDB" id="C6C690"/>
<proteinExistence type="predicted"/>